<reference evidence="1" key="1">
    <citation type="journal article" date="2004" name="Nature">
        <title>Genome duplication in the teleost fish Tetraodon nigroviridis reveals the early vertebrate proto-karyotype.</title>
        <authorList>
            <person name="Jaillon O."/>
            <person name="Aury J.-M."/>
            <person name="Brunet F."/>
            <person name="Petit J.-L."/>
            <person name="Stange-Thomann N."/>
            <person name="Mauceli E."/>
            <person name="Bouneau L."/>
            <person name="Fischer C."/>
            <person name="Ozouf-Costaz C."/>
            <person name="Bernot A."/>
            <person name="Nicaud S."/>
            <person name="Jaffe D."/>
            <person name="Fisher S."/>
            <person name="Lutfalla G."/>
            <person name="Dossat C."/>
            <person name="Segurens B."/>
            <person name="Dasilva C."/>
            <person name="Salanoubat M."/>
            <person name="Levy M."/>
            <person name="Boudet N."/>
            <person name="Castellano S."/>
            <person name="Anthouard V."/>
            <person name="Jubin C."/>
            <person name="Castelli V."/>
            <person name="Katinka M."/>
            <person name="Vacherie B."/>
            <person name="Biemont C."/>
            <person name="Skalli Z."/>
            <person name="Cattolico L."/>
            <person name="Poulain J."/>
            <person name="De Berardinis V."/>
            <person name="Cruaud C."/>
            <person name="Duprat S."/>
            <person name="Brottier P."/>
            <person name="Coutanceau J.-P."/>
            <person name="Gouzy J."/>
            <person name="Parra G."/>
            <person name="Lardier G."/>
            <person name="Chapple C."/>
            <person name="McKernan K.J."/>
            <person name="McEwan P."/>
            <person name="Bosak S."/>
            <person name="Kellis M."/>
            <person name="Volff J.-N."/>
            <person name="Guigo R."/>
            <person name="Zody M.C."/>
            <person name="Mesirov J."/>
            <person name="Lindblad-Toh K."/>
            <person name="Birren B."/>
            <person name="Nusbaum C."/>
            <person name="Kahn D."/>
            <person name="Robinson-Rechavi M."/>
            <person name="Laudet V."/>
            <person name="Schachter V."/>
            <person name="Quetier F."/>
            <person name="Saurin W."/>
            <person name="Scarpelli C."/>
            <person name="Wincker P."/>
            <person name="Lander E.S."/>
            <person name="Weissenbach J."/>
            <person name="Roest Crollius H."/>
        </authorList>
    </citation>
    <scope>NUCLEOTIDE SEQUENCE [LARGE SCALE GENOMIC DNA]</scope>
</reference>
<name>Q4RE95_TETNG</name>
<organism evidence="1">
    <name type="scientific">Tetraodon nigroviridis</name>
    <name type="common">Spotted green pufferfish</name>
    <name type="synonym">Chelonodon nigroviridis</name>
    <dbReference type="NCBI Taxonomy" id="99883"/>
    <lineage>
        <taxon>Eukaryota</taxon>
        <taxon>Metazoa</taxon>
        <taxon>Chordata</taxon>
        <taxon>Craniata</taxon>
        <taxon>Vertebrata</taxon>
        <taxon>Euteleostomi</taxon>
        <taxon>Actinopterygii</taxon>
        <taxon>Neopterygii</taxon>
        <taxon>Teleostei</taxon>
        <taxon>Neoteleostei</taxon>
        <taxon>Acanthomorphata</taxon>
        <taxon>Eupercaria</taxon>
        <taxon>Tetraodontiformes</taxon>
        <taxon>Tetradontoidea</taxon>
        <taxon>Tetraodontidae</taxon>
        <taxon>Tetraodon</taxon>
    </lineage>
</organism>
<dbReference type="OrthoDB" id="1906957at2759"/>
<accession>Q4RE95</accession>
<dbReference type="EMBL" id="CAAE01015132">
    <property type="protein sequence ID" value="CAG13287.1"/>
    <property type="molecule type" value="Genomic_DNA"/>
</dbReference>
<dbReference type="AlphaFoldDB" id="Q4RE95"/>
<gene>
    <name evidence="1" type="ORF">GSTENG00035862001</name>
</gene>
<dbReference type="KEGG" id="tng:GSTEN00035862G001"/>
<reference evidence="1" key="2">
    <citation type="submission" date="2004-02" db="EMBL/GenBank/DDBJ databases">
        <authorList>
            <consortium name="Genoscope"/>
            <consortium name="Whitehead Institute Centre for Genome Research"/>
        </authorList>
    </citation>
    <scope>NUCLEOTIDE SEQUENCE</scope>
</reference>
<protein>
    <submittedName>
        <fullName evidence="1">(spotted green pufferfish) hypothetical protein</fullName>
    </submittedName>
</protein>
<comment type="caution">
    <text evidence="1">The sequence shown here is derived from an EMBL/GenBank/DDBJ whole genome shotgun (WGS) entry which is preliminary data.</text>
</comment>
<proteinExistence type="predicted"/>
<dbReference type="InterPro" id="IPR045864">
    <property type="entry name" value="aa-tRNA-synth_II/BPL/LPL"/>
</dbReference>
<sequence>MVDLKARKAPCVGVSIGTERIFSIMEQKAEAELMYKRNPKL</sequence>
<evidence type="ECO:0000313" key="1">
    <source>
        <dbReference type="EMBL" id="CAG13287.1"/>
    </source>
</evidence>
<dbReference type="Gene3D" id="3.30.930.10">
    <property type="entry name" value="Bira Bifunctional Protein, Domain 2"/>
    <property type="match status" value="1"/>
</dbReference>